<evidence type="ECO:0000256" key="1">
    <source>
        <dbReference type="ARBA" id="ARBA00004026"/>
    </source>
</evidence>
<dbReference type="Pfam" id="PF10385">
    <property type="entry name" value="RNA_pol_Rpb2_45"/>
    <property type="match status" value="1"/>
</dbReference>
<dbReference type="Gene3D" id="2.30.150.10">
    <property type="entry name" value="DNA-directed RNA polymerase, beta subunit, external 1 domain"/>
    <property type="match status" value="1"/>
</dbReference>
<feature type="domain" description="RNA polymerase Rpb2" evidence="16">
    <location>
        <begin position="138"/>
        <end position="237"/>
    </location>
</feature>
<geneLocation type="chloroplast" evidence="20"/>
<evidence type="ECO:0000256" key="15">
    <source>
        <dbReference type="SAM" id="MobiDB-lite"/>
    </source>
</evidence>
<evidence type="ECO:0000259" key="18">
    <source>
        <dbReference type="Pfam" id="PF04565"/>
    </source>
</evidence>
<dbReference type="Gene3D" id="2.40.50.100">
    <property type="match status" value="1"/>
</dbReference>
<keyword evidence="10" id="KW-0804">Transcription</keyword>
<keyword evidence="7 20" id="KW-0934">Plastid</keyword>
<accession>A0A0S2LQ54</accession>
<feature type="domain" description="RNA polymerase Rpb2" evidence="18">
    <location>
        <begin position="532"/>
        <end position="600"/>
    </location>
</feature>
<feature type="compositionally biased region" description="Polar residues" evidence="15">
    <location>
        <begin position="297"/>
        <end position="312"/>
    </location>
</feature>
<name>A0A0S2LQ54_9CHLO</name>
<feature type="domain" description="RNA polymerase Rpb2" evidence="16">
    <location>
        <begin position="348"/>
        <end position="441"/>
    </location>
</feature>
<evidence type="ECO:0000256" key="4">
    <source>
        <dbReference type="ARBA" id="ARBA00012418"/>
    </source>
</evidence>
<comment type="catalytic activity">
    <reaction evidence="13">
        <text>RNA(n) + a ribonucleoside 5'-triphosphate = RNA(n+1) + diphosphate</text>
        <dbReference type="Rhea" id="RHEA:21248"/>
        <dbReference type="Rhea" id="RHEA-COMP:14527"/>
        <dbReference type="Rhea" id="RHEA-COMP:17342"/>
        <dbReference type="ChEBI" id="CHEBI:33019"/>
        <dbReference type="ChEBI" id="CHEBI:61557"/>
        <dbReference type="ChEBI" id="CHEBI:140395"/>
        <dbReference type="EC" id="2.7.7.6"/>
    </reaction>
</comment>
<dbReference type="GO" id="GO:0003677">
    <property type="term" value="F:DNA binding"/>
    <property type="evidence" value="ECO:0007669"/>
    <property type="project" value="InterPro"/>
</dbReference>
<dbReference type="EC" id="2.7.7.6" evidence="4"/>
<dbReference type="InterPro" id="IPR007645">
    <property type="entry name" value="RNA_pol_Rpb2_3"/>
</dbReference>
<feature type="compositionally biased region" description="Basic and acidic residues" evidence="15">
    <location>
        <begin position="319"/>
        <end position="337"/>
    </location>
</feature>
<evidence type="ECO:0000313" key="20">
    <source>
        <dbReference type="EMBL" id="ALO63379.1"/>
    </source>
</evidence>
<evidence type="ECO:0000259" key="16">
    <source>
        <dbReference type="Pfam" id="PF04561"/>
    </source>
</evidence>
<dbReference type="InterPro" id="IPR007642">
    <property type="entry name" value="RNA_pol_Rpb2_2"/>
</dbReference>
<gene>
    <name evidence="20" type="primary">rpoBa</name>
</gene>
<dbReference type="AlphaFoldDB" id="A0A0S2LQ54"/>
<dbReference type="EMBL" id="KT625419">
    <property type="protein sequence ID" value="ALO63379.1"/>
    <property type="molecule type" value="Genomic_DNA"/>
</dbReference>
<dbReference type="GO" id="GO:0006351">
    <property type="term" value="P:DNA-templated transcription"/>
    <property type="evidence" value="ECO:0007669"/>
    <property type="project" value="InterPro"/>
</dbReference>
<dbReference type="Pfam" id="PF04561">
    <property type="entry name" value="RNA_pol_Rpb2_2"/>
    <property type="match status" value="2"/>
</dbReference>
<evidence type="ECO:0000256" key="5">
    <source>
        <dbReference type="ARBA" id="ARBA00022478"/>
    </source>
</evidence>
<dbReference type="PANTHER" id="PTHR20856">
    <property type="entry name" value="DNA-DIRECTED RNA POLYMERASE I SUBUNIT 2"/>
    <property type="match status" value="1"/>
</dbReference>
<dbReference type="GO" id="GO:0009507">
    <property type="term" value="C:chloroplast"/>
    <property type="evidence" value="ECO:0007669"/>
    <property type="project" value="UniProtKB-SubCell"/>
</dbReference>
<keyword evidence="5" id="KW-0240">DNA-directed RNA polymerase</keyword>
<dbReference type="Gene3D" id="3.90.1100.10">
    <property type="match status" value="3"/>
</dbReference>
<evidence type="ECO:0000259" key="17">
    <source>
        <dbReference type="Pfam" id="PF04563"/>
    </source>
</evidence>
<dbReference type="GO" id="GO:0032549">
    <property type="term" value="F:ribonucleoside binding"/>
    <property type="evidence" value="ECO:0007669"/>
    <property type="project" value="InterPro"/>
</dbReference>
<keyword evidence="6 20" id="KW-0150">Chloroplast</keyword>
<dbReference type="InterPro" id="IPR007644">
    <property type="entry name" value="RNA_pol_bsu_protrusion"/>
</dbReference>
<dbReference type="InterPro" id="IPR015712">
    <property type="entry name" value="DNA-dir_RNA_pol_su2"/>
</dbReference>
<evidence type="ECO:0000256" key="6">
    <source>
        <dbReference type="ARBA" id="ARBA00022528"/>
    </source>
</evidence>
<comment type="subunit">
    <text evidence="11">In plastids the minimal PEP RNA polymerase catalytic core is composed of four subunits: alpha, beta, beta', and beta''. When a (nuclear-encoded) sigma factor is associated with the core the holoenzyme is formed, which can initiate transcription.</text>
</comment>
<dbReference type="Pfam" id="PF04563">
    <property type="entry name" value="RNA_pol_Rpb2_1"/>
    <property type="match status" value="1"/>
</dbReference>
<evidence type="ECO:0000256" key="11">
    <source>
        <dbReference type="ARBA" id="ARBA00026088"/>
    </source>
</evidence>
<keyword evidence="8" id="KW-0808">Transferase</keyword>
<keyword evidence="9" id="KW-0548">Nucleotidyltransferase</keyword>
<reference evidence="20" key="1">
    <citation type="journal article" date="2015" name="BMC Evol. Biol.">
        <title>Chloroplast phylogenomic analysis of chlorophyte green algae identifies a novel lineage sister to the Sphaeropleales (Chlorophyceae).</title>
        <authorList>
            <person name="Lemieux C."/>
            <person name="Vincent A.T."/>
            <person name="Labarre A."/>
            <person name="Otis C."/>
            <person name="Turmel M."/>
        </authorList>
    </citation>
    <scope>NUCLEOTIDE SEQUENCE</scope>
</reference>
<feature type="domain" description="RNA polymerase beta subunit protrusion" evidence="17">
    <location>
        <begin position="76"/>
        <end position="478"/>
    </location>
</feature>
<feature type="region of interest" description="Disordered" evidence="15">
    <location>
        <begin position="297"/>
        <end position="345"/>
    </location>
</feature>
<dbReference type="GO" id="GO:0000428">
    <property type="term" value="C:DNA-directed RNA polymerase complex"/>
    <property type="evidence" value="ECO:0007669"/>
    <property type="project" value="UniProtKB-KW"/>
</dbReference>
<dbReference type="InterPro" id="IPR042107">
    <property type="entry name" value="DNA-dir_RNA_pol_bsu_ext_1_sf"/>
</dbReference>
<dbReference type="GO" id="GO:0003899">
    <property type="term" value="F:DNA-directed RNA polymerase activity"/>
    <property type="evidence" value="ECO:0007669"/>
    <property type="project" value="UniProtKB-EC"/>
</dbReference>
<evidence type="ECO:0000256" key="3">
    <source>
        <dbReference type="ARBA" id="ARBA00006835"/>
    </source>
</evidence>
<dbReference type="SUPFAM" id="SSF64484">
    <property type="entry name" value="beta and beta-prime subunits of DNA dependent RNA-polymerase"/>
    <property type="match status" value="1"/>
</dbReference>
<evidence type="ECO:0000256" key="9">
    <source>
        <dbReference type="ARBA" id="ARBA00022695"/>
    </source>
</evidence>
<evidence type="ECO:0000256" key="8">
    <source>
        <dbReference type="ARBA" id="ARBA00022679"/>
    </source>
</evidence>
<dbReference type="Pfam" id="PF04565">
    <property type="entry name" value="RNA_pol_Rpb2_3"/>
    <property type="match status" value="1"/>
</dbReference>
<comment type="similarity">
    <text evidence="3 14">Belongs to the RNA polymerase beta chain family.</text>
</comment>
<protein>
    <recommendedName>
        <fullName evidence="4">DNA-directed RNA polymerase</fullName>
        <ecNumber evidence="4">2.7.7.6</ecNumber>
    </recommendedName>
    <alternativeName>
        <fullName evidence="12">PEP</fullName>
    </alternativeName>
</protein>
<comment type="function">
    <text evidence="1">DNA-dependent RNA polymerase catalyzes the transcription of DNA into RNA using the four ribonucleoside triphosphates as substrates.</text>
</comment>
<feature type="domain" description="DNA-directed RNA polymerase beta subunit external 1" evidence="19">
    <location>
        <begin position="611"/>
        <end position="677"/>
    </location>
</feature>
<evidence type="ECO:0000256" key="2">
    <source>
        <dbReference type="ARBA" id="ARBA00004229"/>
    </source>
</evidence>
<proteinExistence type="inferred from homology"/>
<evidence type="ECO:0000256" key="7">
    <source>
        <dbReference type="ARBA" id="ARBA00022640"/>
    </source>
</evidence>
<evidence type="ECO:0000256" key="10">
    <source>
        <dbReference type="ARBA" id="ARBA00023163"/>
    </source>
</evidence>
<dbReference type="InterPro" id="IPR019462">
    <property type="entry name" value="DNA-dir_RNA_pol_bsu_external_1"/>
</dbReference>
<evidence type="ECO:0000256" key="12">
    <source>
        <dbReference type="ARBA" id="ARBA00032782"/>
    </source>
</evidence>
<comment type="subcellular location">
    <subcellularLocation>
        <location evidence="2">Plastid</location>
        <location evidence="2">Chloroplast</location>
    </subcellularLocation>
</comment>
<evidence type="ECO:0000259" key="19">
    <source>
        <dbReference type="Pfam" id="PF10385"/>
    </source>
</evidence>
<dbReference type="InterPro" id="IPR037034">
    <property type="entry name" value="RNA_pol_Rpb2_2_sf"/>
</dbReference>
<evidence type="ECO:0000256" key="13">
    <source>
        <dbReference type="ARBA" id="ARBA00048552"/>
    </source>
</evidence>
<evidence type="ECO:0000256" key="14">
    <source>
        <dbReference type="RuleBase" id="RU000434"/>
    </source>
</evidence>
<organism evidence="20">
    <name type="scientific">Carteria sp. SAG 8-5</name>
    <dbReference type="NCBI Taxonomy" id="1756294"/>
    <lineage>
        <taxon>Eukaryota</taxon>
        <taxon>Viridiplantae</taxon>
        <taxon>Chlorophyta</taxon>
        <taxon>core chlorophytes</taxon>
        <taxon>Chlorophyceae</taxon>
        <taxon>CS clade</taxon>
        <taxon>Chlamydomonadales</taxon>
        <taxon>Chlamydomonadaceae</taxon>
        <taxon>Carteria</taxon>
    </lineage>
</organism>
<sequence length="763" mass="87208">MLYATFFFSFLKKKTMITQSKYYISDFIDIQRKSFQDLLEKGLIQEFLKRNPISDTHLEVFFYPEFYQLSPPDCTTREAILKGKSYSSKLYIPVQLTDKKSKKILLKWVLIGELPIMTKRGNFILNGAPRVIVNQLIRSPGIYYQEKKLPVYANEKDEKPFATLKRYYADFICLRGTWLRIEIDKDKNIWAQFKKGPKMPLLWLLYAMGLSEGMILKCTSYPARLLINFENENRKLNKISPLRNRKTEKNKNDLSTIEKKKTTSSNFRFLKSPREAWKEIAELFHLQRDLPLKETNNKNVANYGKTNTNTESPPLVSNRGKEETYISKDERLKESQSSKKVGKSGDSLNLLSTEIAANTRRKTLEELGRKWIYNKFMNPRNYDLGKQGRHSFNRKLGLTISPFQTTLTPQDVLYATDYLLKVEKGFKDIDDIDNLMNRRIRTSGELIQMQIGIGLVRLEKTIREKLKNQIDVETFITTSNKKKTASKSQITKFENKEAKQDIDLERLFNNLINSKVLNGALREFFGTNPLSQFMDQINPLAEITHKRRLSSMGPGGVGRENAPMAIRSIHPTHYGRICPIETPEGKNTGLVNSLTTCARVTTNGFIETPFYKVFKGQVQKNAGIFYLTTEQEEKIKSAPADLSISSVGFLPKSTIPVRFATEFTKIQRNEVQFIGISPIQMISVATSLIPFLEHDDANRALMGSNMQRQAVPIIRPQRPIVGTGLESRAASDSGHVIQCRTSGFVGYVSADKILIYTSSAGVN</sequence>
<dbReference type="Gene3D" id="3.90.1110.10">
    <property type="entry name" value="RNA polymerase Rpb2, domain 2"/>
    <property type="match status" value="1"/>
</dbReference>